<dbReference type="EMBL" id="KK116113">
    <property type="protein sequence ID" value="KFM66863.1"/>
    <property type="molecule type" value="Genomic_DNA"/>
</dbReference>
<feature type="non-terminal residue" evidence="1">
    <location>
        <position position="111"/>
    </location>
</feature>
<dbReference type="OrthoDB" id="6437344at2759"/>
<keyword evidence="2" id="KW-1185">Reference proteome</keyword>
<accession>A0A087TP24</accession>
<evidence type="ECO:0000313" key="2">
    <source>
        <dbReference type="Proteomes" id="UP000054359"/>
    </source>
</evidence>
<dbReference type="Proteomes" id="UP000054359">
    <property type="component" value="Unassembled WGS sequence"/>
</dbReference>
<dbReference type="PANTHER" id="PTHR45749">
    <property type="match status" value="1"/>
</dbReference>
<proteinExistence type="predicted"/>
<sequence>MKVKKNREILCKITDCIFFCGSFETPLRRHDEKDDSVNPGVFRGLVNFASKLDSDLKNHLETSAVFKGVSKTIHNEILDCLFQIYHEEIRTEIRKACSLMADDTTDVSEHT</sequence>
<organism evidence="1 2">
    <name type="scientific">Stegodyphus mimosarum</name>
    <name type="common">African social velvet spider</name>
    <dbReference type="NCBI Taxonomy" id="407821"/>
    <lineage>
        <taxon>Eukaryota</taxon>
        <taxon>Metazoa</taxon>
        <taxon>Ecdysozoa</taxon>
        <taxon>Arthropoda</taxon>
        <taxon>Chelicerata</taxon>
        <taxon>Arachnida</taxon>
        <taxon>Araneae</taxon>
        <taxon>Araneomorphae</taxon>
        <taxon>Entelegynae</taxon>
        <taxon>Eresoidea</taxon>
        <taxon>Eresidae</taxon>
        <taxon>Stegodyphus</taxon>
    </lineage>
</organism>
<reference evidence="1 2" key="1">
    <citation type="submission" date="2013-11" db="EMBL/GenBank/DDBJ databases">
        <title>Genome sequencing of Stegodyphus mimosarum.</title>
        <authorList>
            <person name="Bechsgaard J."/>
        </authorList>
    </citation>
    <scope>NUCLEOTIDE SEQUENCE [LARGE SCALE GENOMIC DNA]</scope>
</reference>
<protein>
    <submittedName>
        <fullName evidence="1">Uncharacterized protein</fullName>
    </submittedName>
</protein>
<dbReference type="PANTHER" id="PTHR45749:SF28">
    <property type="entry name" value="ZINC FINGER MYM-TYPE PROTEIN 1-LIKE-RELATED"/>
    <property type="match status" value="1"/>
</dbReference>
<gene>
    <name evidence="1" type="ORF">X975_00179</name>
</gene>
<name>A0A087TP24_STEMI</name>
<dbReference type="AlphaFoldDB" id="A0A087TP24"/>
<evidence type="ECO:0000313" key="1">
    <source>
        <dbReference type="EMBL" id="KFM66863.1"/>
    </source>
</evidence>
<dbReference type="OMA" id="IDEVCYL"/>